<feature type="domain" description="DUS-like FMN-binding" evidence="15">
    <location>
        <begin position="15"/>
        <end position="314"/>
    </location>
</feature>
<comment type="cofactor">
    <cofactor evidence="1 12 14">
        <name>FMN</name>
        <dbReference type="ChEBI" id="CHEBI:58210"/>
    </cofactor>
</comment>
<name>A0A2K8NVU6_9MOLU</name>
<evidence type="ECO:0000256" key="1">
    <source>
        <dbReference type="ARBA" id="ARBA00001917"/>
    </source>
</evidence>
<comment type="similarity">
    <text evidence="12">Belongs to the dus family.</text>
</comment>
<dbReference type="EMBL" id="CP024963">
    <property type="protein sequence ID" value="ATZ16871.1"/>
    <property type="molecule type" value="Genomic_DNA"/>
</dbReference>
<accession>A0A2K8NVU6</accession>
<proteinExistence type="inferred from homology"/>
<dbReference type="KEGG" id="elj:ELUMI_v1c01450"/>
<keyword evidence="8" id="KW-0694">RNA-binding</keyword>
<dbReference type="GO" id="GO:0000049">
    <property type="term" value="F:tRNA binding"/>
    <property type="evidence" value="ECO:0007669"/>
    <property type="project" value="UniProtKB-KW"/>
</dbReference>
<keyword evidence="17" id="KW-1185">Reference proteome</keyword>
<keyword evidence="3" id="KW-0820">tRNA-binding</keyword>
<feature type="binding site" evidence="14">
    <location>
        <position position="171"/>
    </location>
    <ligand>
        <name>FMN</name>
        <dbReference type="ChEBI" id="CHEBI:58210"/>
    </ligand>
</feature>
<evidence type="ECO:0000256" key="13">
    <source>
        <dbReference type="PIRSR" id="PIRSR006621-1"/>
    </source>
</evidence>
<dbReference type="Pfam" id="PF01207">
    <property type="entry name" value="Dus"/>
    <property type="match status" value="1"/>
</dbReference>
<dbReference type="CDD" id="cd02801">
    <property type="entry name" value="DUS_like_FMN"/>
    <property type="match status" value="1"/>
</dbReference>
<comment type="function">
    <text evidence="2 12">Catalyzes the synthesis of 5,6-dihydrouridine (D), a modified base found in the D-loop of most tRNAs, via the reduction of the C5-C6 double bond in target uridines.</text>
</comment>
<dbReference type="InterPro" id="IPR001269">
    <property type="entry name" value="DUS_fam"/>
</dbReference>
<dbReference type="PIRSF" id="PIRSF006621">
    <property type="entry name" value="Dus"/>
    <property type="match status" value="1"/>
</dbReference>
<dbReference type="RefSeq" id="WP_025734387.1">
    <property type="nucleotide sequence ID" value="NZ_CP024963.1"/>
</dbReference>
<dbReference type="GO" id="GO:0017150">
    <property type="term" value="F:tRNA dihydrouridine synthase activity"/>
    <property type="evidence" value="ECO:0007669"/>
    <property type="project" value="InterPro"/>
</dbReference>
<dbReference type="InterPro" id="IPR018517">
    <property type="entry name" value="tRNA_hU_synthase_CS"/>
</dbReference>
<dbReference type="PANTHER" id="PTHR45846:SF1">
    <property type="entry name" value="TRNA-DIHYDROURIDINE(47) SYNTHASE [NAD(P)(+)]-LIKE"/>
    <property type="match status" value="1"/>
</dbReference>
<evidence type="ECO:0000256" key="2">
    <source>
        <dbReference type="ARBA" id="ARBA00002790"/>
    </source>
</evidence>
<dbReference type="PANTHER" id="PTHR45846">
    <property type="entry name" value="TRNA-DIHYDROURIDINE(47) SYNTHASE [NAD(P)(+)]-LIKE"/>
    <property type="match status" value="1"/>
</dbReference>
<evidence type="ECO:0000256" key="6">
    <source>
        <dbReference type="ARBA" id="ARBA00022694"/>
    </source>
</evidence>
<dbReference type="Gene3D" id="1.10.1200.80">
    <property type="entry name" value="Putative flavin oxidoreducatase, domain 2"/>
    <property type="match status" value="1"/>
</dbReference>
<evidence type="ECO:0000256" key="9">
    <source>
        <dbReference type="ARBA" id="ARBA00023002"/>
    </source>
</evidence>
<evidence type="ECO:0000256" key="7">
    <source>
        <dbReference type="ARBA" id="ARBA00022857"/>
    </source>
</evidence>
<dbReference type="AlphaFoldDB" id="A0A2K8NVU6"/>
<dbReference type="Proteomes" id="UP000232063">
    <property type="component" value="Chromosome"/>
</dbReference>
<keyword evidence="6 12" id="KW-0819">tRNA processing</keyword>
<evidence type="ECO:0000313" key="16">
    <source>
        <dbReference type="EMBL" id="ATZ16871.1"/>
    </source>
</evidence>
<dbReference type="Gene3D" id="3.20.20.70">
    <property type="entry name" value="Aldolase class I"/>
    <property type="match status" value="1"/>
</dbReference>
<dbReference type="SUPFAM" id="SSF51395">
    <property type="entry name" value="FMN-linked oxidoreductases"/>
    <property type="match status" value="1"/>
</dbReference>
<evidence type="ECO:0000256" key="10">
    <source>
        <dbReference type="ARBA" id="ARBA00048205"/>
    </source>
</evidence>
<reference evidence="16 17" key="1">
    <citation type="submission" date="2017-11" db="EMBL/GenBank/DDBJ databases">
        <title>Genome sequence of Entomoplasma luminosum PIMN-1 (ATCC 49195).</title>
        <authorList>
            <person name="Lo W.-S."/>
            <person name="Gasparich G.E."/>
            <person name="Kuo C.-H."/>
        </authorList>
    </citation>
    <scope>NUCLEOTIDE SEQUENCE [LARGE SCALE GENOMIC DNA]</scope>
    <source>
        <strain evidence="16 17">PIMN-1</strain>
    </source>
</reference>
<evidence type="ECO:0000256" key="5">
    <source>
        <dbReference type="ARBA" id="ARBA00022643"/>
    </source>
</evidence>
<comment type="catalytic activity">
    <reaction evidence="10">
        <text>a 5,6-dihydrouridine in tRNA + NADP(+) = a uridine in tRNA + NADPH + H(+)</text>
        <dbReference type="Rhea" id="RHEA:23624"/>
        <dbReference type="Rhea" id="RHEA-COMP:13339"/>
        <dbReference type="Rhea" id="RHEA-COMP:13887"/>
        <dbReference type="ChEBI" id="CHEBI:15378"/>
        <dbReference type="ChEBI" id="CHEBI:57783"/>
        <dbReference type="ChEBI" id="CHEBI:58349"/>
        <dbReference type="ChEBI" id="CHEBI:65315"/>
        <dbReference type="ChEBI" id="CHEBI:74443"/>
    </reaction>
</comment>
<feature type="active site" description="Proton donor" evidence="13">
    <location>
        <position position="101"/>
    </location>
</feature>
<comment type="catalytic activity">
    <reaction evidence="11">
        <text>a 5,6-dihydrouridine in tRNA + NAD(+) = a uridine in tRNA + NADH + H(+)</text>
        <dbReference type="Rhea" id="RHEA:54452"/>
        <dbReference type="Rhea" id="RHEA-COMP:13339"/>
        <dbReference type="Rhea" id="RHEA-COMP:13887"/>
        <dbReference type="ChEBI" id="CHEBI:15378"/>
        <dbReference type="ChEBI" id="CHEBI:57540"/>
        <dbReference type="ChEBI" id="CHEBI:57945"/>
        <dbReference type="ChEBI" id="CHEBI:65315"/>
        <dbReference type="ChEBI" id="CHEBI:74443"/>
    </reaction>
</comment>
<keyword evidence="7" id="KW-0521">NADP</keyword>
<feature type="binding site" evidence="14">
    <location>
        <begin position="16"/>
        <end position="18"/>
    </location>
    <ligand>
        <name>FMN</name>
        <dbReference type="ChEBI" id="CHEBI:58210"/>
    </ligand>
</feature>
<protein>
    <recommendedName>
        <fullName evidence="12">tRNA-dihydrouridine synthase</fullName>
        <ecNumber evidence="12">1.3.1.-</ecNumber>
    </recommendedName>
</protein>
<evidence type="ECO:0000313" key="17">
    <source>
        <dbReference type="Proteomes" id="UP000232063"/>
    </source>
</evidence>
<keyword evidence="9 12" id="KW-0560">Oxidoreductase</keyword>
<keyword evidence="14" id="KW-0547">Nucleotide-binding</keyword>
<organism evidence="16 17">
    <name type="scientific">Williamsoniiplasma luminosum</name>
    <dbReference type="NCBI Taxonomy" id="214888"/>
    <lineage>
        <taxon>Bacteria</taxon>
        <taxon>Bacillati</taxon>
        <taxon>Mycoplasmatota</taxon>
        <taxon>Mollicutes</taxon>
        <taxon>Entomoplasmatales</taxon>
        <taxon>Williamsoniiplasma</taxon>
    </lineage>
</organism>
<feature type="binding site" evidence="14">
    <location>
        <begin position="226"/>
        <end position="227"/>
    </location>
    <ligand>
        <name>FMN</name>
        <dbReference type="ChEBI" id="CHEBI:58210"/>
    </ligand>
</feature>
<feature type="binding site" evidence="14">
    <location>
        <position position="70"/>
    </location>
    <ligand>
        <name>FMN</name>
        <dbReference type="ChEBI" id="CHEBI:58210"/>
    </ligand>
</feature>
<dbReference type="NCBIfam" id="TIGR00737">
    <property type="entry name" value="nifR3_yhdG"/>
    <property type="match status" value="1"/>
</dbReference>
<evidence type="ECO:0000256" key="11">
    <source>
        <dbReference type="ARBA" id="ARBA00048802"/>
    </source>
</evidence>
<evidence type="ECO:0000256" key="14">
    <source>
        <dbReference type="PIRSR" id="PIRSR006621-2"/>
    </source>
</evidence>
<dbReference type="InterPro" id="IPR013785">
    <property type="entry name" value="Aldolase_TIM"/>
</dbReference>
<evidence type="ECO:0000259" key="15">
    <source>
        <dbReference type="Pfam" id="PF01207"/>
    </source>
</evidence>
<evidence type="ECO:0000256" key="3">
    <source>
        <dbReference type="ARBA" id="ARBA00022555"/>
    </source>
</evidence>
<keyword evidence="4 12" id="KW-0285">Flavoprotein</keyword>
<evidence type="ECO:0000256" key="4">
    <source>
        <dbReference type="ARBA" id="ARBA00022630"/>
    </source>
</evidence>
<dbReference type="PROSITE" id="PS01136">
    <property type="entry name" value="UPF0034"/>
    <property type="match status" value="1"/>
</dbReference>
<dbReference type="InterPro" id="IPR024036">
    <property type="entry name" value="tRNA-dHydroUridine_Synthase_C"/>
</dbReference>
<dbReference type="OrthoDB" id="9764501at2"/>
<feature type="binding site" evidence="14">
    <location>
        <position position="141"/>
    </location>
    <ligand>
        <name>FMN</name>
        <dbReference type="ChEBI" id="CHEBI:58210"/>
    </ligand>
</feature>
<evidence type="ECO:0000256" key="12">
    <source>
        <dbReference type="PIRNR" id="PIRNR006621"/>
    </source>
</evidence>
<keyword evidence="5 12" id="KW-0288">FMN</keyword>
<dbReference type="EC" id="1.3.1.-" evidence="12"/>
<dbReference type="InterPro" id="IPR004652">
    <property type="entry name" value="DusB-like"/>
</dbReference>
<gene>
    <name evidence="16" type="primary">dusB</name>
    <name evidence="16" type="ORF">ELUMI_v1c01450</name>
</gene>
<sequence>MKIGNIEIKGKFIQGPMAGVSNQAFRMISKKHGAALVCSEMVSVEGMAHNNEKTFSMLNVGEQEHPMSMQIFGNDVESFSKAAQWMDKNVDCDIIDLNIGCPAPKVAIRSESGSALLKTPDLIHDIVKAVVENTSKPVTAKIRLGWDKDSVNAVEVAKLIEKAGASAITVHGRTRNDFYTGHADWEKIKEVKDAVKIPVIGNGDVVDAKSGKKMLDETGCDAVMISRGCQGNPWIFEQCNYFFETGQELAKPSFKEWKETVLEHAKMLIDLKTEEWAMREFRKHLTWYFDVLVKTKSTNSLKEQANKIESLQDVISLINQYEREEKNGQS</sequence>
<dbReference type="GO" id="GO:0050660">
    <property type="term" value="F:flavin adenine dinucleotide binding"/>
    <property type="evidence" value="ECO:0007669"/>
    <property type="project" value="InterPro"/>
</dbReference>
<evidence type="ECO:0000256" key="8">
    <source>
        <dbReference type="ARBA" id="ARBA00022884"/>
    </source>
</evidence>
<dbReference type="InterPro" id="IPR035587">
    <property type="entry name" value="DUS-like_FMN-bd"/>
</dbReference>